<keyword evidence="2" id="KW-1133">Transmembrane helix</keyword>
<dbReference type="Pfam" id="PF01569">
    <property type="entry name" value="PAP2"/>
    <property type="match status" value="1"/>
</dbReference>
<dbReference type="EMBL" id="RBED01000147">
    <property type="protein sequence ID" value="RNL49176.1"/>
    <property type="molecule type" value="Genomic_DNA"/>
</dbReference>
<feature type="domain" description="Phosphatidic acid phosphatase type 2/haloperoxidase" evidence="3">
    <location>
        <begin position="117"/>
        <end position="222"/>
    </location>
</feature>
<feature type="region of interest" description="Disordered" evidence="1">
    <location>
        <begin position="1"/>
        <end position="27"/>
    </location>
</feature>
<feature type="compositionally biased region" description="Polar residues" evidence="1">
    <location>
        <begin position="1"/>
        <end position="12"/>
    </location>
</feature>
<dbReference type="OrthoDB" id="3240395at2"/>
<feature type="transmembrane region" description="Helical" evidence="2">
    <location>
        <begin position="207"/>
        <end position="226"/>
    </location>
</feature>
<sequence>MSFRQESTSMTPSAEYPRMPSRAPRVAAPRPGKWTTFLFVIATLGSLAALAATYYFFVRTSMGQFIDESALVEAVALSGTAGKAATQLLDWLPALSVLIASVVVLFVTVLRRRWVAAGIALTACVGANVATQILKDLVPVRPDRGIETLDFNSLPSGHTTLAASAAAAVFLLVSPRWRPLAGFLGGTFAVATGVSTLVNQWHRPADVVAAFLLVGAFMLPAGWLVIRMGPQWNVWDGYNRHWASARLWVALPVLLGLAAAAVAAIALLIIAPSPWQQESTTSYFWAGTSLIVITGYLTAVAGVWLFGHAARHEDAR</sequence>
<keyword evidence="5" id="KW-1185">Reference proteome</keyword>
<reference evidence="4 5" key="1">
    <citation type="submission" date="2018-10" db="EMBL/GenBank/DDBJ databases">
        <title>Genome sequencing of Arthrobacter oryzae TNB02.</title>
        <authorList>
            <person name="Cho Y.-J."/>
            <person name="Cho A."/>
            <person name="Kim O.-S."/>
        </authorList>
    </citation>
    <scope>NUCLEOTIDE SEQUENCE [LARGE SCALE GENOMIC DNA]</scope>
    <source>
        <strain evidence="4 5">TNB02</strain>
    </source>
</reference>
<dbReference type="InterPro" id="IPR000326">
    <property type="entry name" value="PAP2/HPO"/>
</dbReference>
<name>A0A3N0BL85_9MICC</name>
<feature type="transmembrane region" description="Helical" evidence="2">
    <location>
        <begin position="154"/>
        <end position="173"/>
    </location>
</feature>
<organism evidence="4 5">
    <name type="scientific">Arthrobacter oryzae</name>
    <dbReference type="NCBI Taxonomy" id="409290"/>
    <lineage>
        <taxon>Bacteria</taxon>
        <taxon>Bacillati</taxon>
        <taxon>Actinomycetota</taxon>
        <taxon>Actinomycetes</taxon>
        <taxon>Micrococcales</taxon>
        <taxon>Micrococcaceae</taxon>
        <taxon>Arthrobacter</taxon>
    </lineage>
</organism>
<evidence type="ECO:0000256" key="1">
    <source>
        <dbReference type="SAM" id="MobiDB-lite"/>
    </source>
</evidence>
<feature type="transmembrane region" description="Helical" evidence="2">
    <location>
        <begin position="34"/>
        <end position="57"/>
    </location>
</feature>
<comment type="caution">
    <text evidence="4">The sequence shown here is derived from an EMBL/GenBank/DDBJ whole genome shotgun (WGS) entry which is preliminary data.</text>
</comment>
<feature type="transmembrane region" description="Helical" evidence="2">
    <location>
        <begin position="180"/>
        <end position="201"/>
    </location>
</feature>
<dbReference type="Proteomes" id="UP000273807">
    <property type="component" value="Unassembled WGS sequence"/>
</dbReference>
<feature type="transmembrane region" description="Helical" evidence="2">
    <location>
        <begin position="88"/>
        <end position="107"/>
    </location>
</feature>
<dbReference type="InterPro" id="IPR036938">
    <property type="entry name" value="PAP2/HPO_sf"/>
</dbReference>
<protein>
    <submittedName>
        <fullName evidence="4">Phosphatase PAP2 family protein</fullName>
    </submittedName>
</protein>
<keyword evidence="2" id="KW-0812">Transmembrane</keyword>
<feature type="compositionally biased region" description="Low complexity" evidence="1">
    <location>
        <begin position="17"/>
        <end position="27"/>
    </location>
</feature>
<evidence type="ECO:0000313" key="5">
    <source>
        <dbReference type="Proteomes" id="UP000273807"/>
    </source>
</evidence>
<feature type="transmembrane region" description="Helical" evidence="2">
    <location>
        <begin position="114"/>
        <end position="134"/>
    </location>
</feature>
<evidence type="ECO:0000256" key="2">
    <source>
        <dbReference type="SAM" id="Phobius"/>
    </source>
</evidence>
<dbReference type="AlphaFoldDB" id="A0A3N0BL85"/>
<evidence type="ECO:0000313" key="4">
    <source>
        <dbReference type="EMBL" id="RNL49176.1"/>
    </source>
</evidence>
<accession>A0A3N0BL85</accession>
<proteinExistence type="predicted"/>
<feature type="transmembrane region" description="Helical" evidence="2">
    <location>
        <begin position="283"/>
        <end position="306"/>
    </location>
</feature>
<evidence type="ECO:0000259" key="3">
    <source>
        <dbReference type="SMART" id="SM00014"/>
    </source>
</evidence>
<gene>
    <name evidence="4" type="ORF">D7003_18925</name>
</gene>
<dbReference type="SMART" id="SM00014">
    <property type="entry name" value="acidPPc"/>
    <property type="match status" value="1"/>
</dbReference>
<feature type="transmembrane region" description="Helical" evidence="2">
    <location>
        <begin position="247"/>
        <end position="271"/>
    </location>
</feature>
<keyword evidence="2" id="KW-0472">Membrane</keyword>
<dbReference type="SUPFAM" id="SSF48317">
    <property type="entry name" value="Acid phosphatase/Vanadium-dependent haloperoxidase"/>
    <property type="match status" value="1"/>
</dbReference>
<dbReference type="Gene3D" id="1.20.144.10">
    <property type="entry name" value="Phosphatidic acid phosphatase type 2/haloperoxidase"/>
    <property type="match status" value="1"/>
</dbReference>